<feature type="signal peptide" evidence="4">
    <location>
        <begin position="1"/>
        <end position="25"/>
    </location>
</feature>
<accession>A0A1G7GZH6</accession>
<keyword evidence="2 6" id="KW-0418">Kinase</keyword>
<keyword evidence="3" id="KW-0902">Two-component regulatory system</keyword>
<feature type="chain" id="PRO_5009241236" evidence="4">
    <location>
        <begin position="26"/>
        <end position="1023"/>
    </location>
</feature>
<dbReference type="OrthoDB" id="127270at2"/>
<dbReference type="InterPro" id="IPR013783">
    <property type="entry name" value="Ig-like_fold"/>
</dbReference>
<evidence type="ECO:0000313" key="7">
    <source>
        <dbReference type="Proteomes" id="UP000182427"/>
    </source>
</evidence>
<name>A0A1G7GZH6_9BACT</name>
<dbReference type="SUPFAM" id="SSF63829">
    <property type="entry name" value="Calcium-dependent phosphotriesterase"/>
    <property type="match status" value="2"/>
</dbReference>
<dbReference type="CDD" id="cd16917">
    <property type="entry name" value="HATPase_UhpB-NarQ-NarX-like"/>
    <property type="match status" value="1"/>
</dbReference>
<dbReference type="GO" id="GO:0016020">
    <property type="term" value="C:membrane"/>
    <property type="evidence" value="ECO:0007669"/>
    <property type="project" value="InterPro"/>
</dbReference>
<dbReference type="InterPro" id="IPR011712">
    <property type="entry name" value="Sig_transdc_His_kin_sub3_dim/P"/>
</dbReference>
<dbReference type="InterPro" id="IPR015943">
    <property type="entry name" value="WD40/YVTN_repeat-like_dom_sf"/>
</dbReference>
<dbReference type="GO" id="GO:0000155">
    <property type="term" value="F:phosphorelay sensor kinase activity"/>
    <property type="evidence" value="ECO:0007669"/>
    <property type="project" value="InterPro"/>
</dbReference>
<evidence type="ECO:0000313" key="6">
    <source>
        <dbReference type="EMBL" id="SDE93580.1"/>
    </source>
</evidence>
<dbReference type="SMART" id="SM00387">
    <property type="entry name" value="HATPase_c"/>
    <property type="match status" value="1"/>
</dbReference>
<evidence type="ECO:0000256" key="3">
    <source>
        <dbReference type="ARBA" id="ARBA00023012"/>
    </source>
</evidence>
<dbReference type="Gene3D" id="3.30.565.10">
    <property type="entry name" value="Histidine kinase-like ATPase, C-terminal domain"/>
    <property type="match status" value="1"/>
</dbReference>
<keyword evidence="7" id="KW-1185">Reference proteome</keyword>
<keyword evidence="1" id="KW-0808">Transferase</keyword>
<dbReference type="InterPro" id="IPR005467">
    <property type="entry name" value="His_kinase_dom"/>
</dbReference>
<dbReference type="PROSITE" id="PS51257">
    <property type="entry name" value="PROKAR_LIPOPROTEIN"/>
    <property type="match status" value="1"/>
</dbReference>
<organism evidence="6 7">
    <name type="scientific">Terriglobus roseus</name>
    <dbReference type="NCBI Taxonomy" id="392734"/>
    <lineage>
        <taxon>Bacteria</taxon>
        <taxon>Pseudomonadati</taxon>
        <taxon>Acidobacteriota</taxon>
        <taxon>Terriglobia</taxon>
        <taxon>Terriglobales</taxon>
        <taxon>Acidobacteriaceae</taxon>
        <taxon>Terriglobus</taxon>
    </lineage>
</organism>
<dbReference type="EMBL" id="LT629690">
    <property type="protein sequence ID" value="SDE93580.1"/>
    <property type="molecule type" value="Genomic_DNA"/>
</dbReference>
<dbReference type="GO" id="GO:0046983">
    <property type="term" value="F:protein dimerization activity"/>
    <property type="evidence" value="ECO:0007669"/>
    <property type="project" value="InterPro"/>
</dbReference>
<dbReference type="Gene3D" id="2.130.10.10">
    <property type="entry name" value="YVTN repeat-like/Quinoprotein amine dehydrogenase"/>
    <property type="match status" value="2"/>
</dbReference>
<dbReference type="SUPFAM" id="SSF55874">
    <property type="entry name" value="ATPase domain of HSP90 chaperone/DNA topoisomerase II/histidine kinase"/>
    <property type="match status" value="1"/>
</dbReference>
<sequence length="1023" mass="112002">MLYILNRLATLSAFIALSLSLACPAQQPLSTRNQIGNFRHVSWPSNGEIGAVFSVHQDNVGFLWITSSLGVRRFDGVTFESLRDVTHGRVNDNDVLSAFPSHEGGVWLVTRTAGMLLWRDERLQEFPDRRCTPTVVGDGIAEGHDGSLWMQAAAGLSHLSGTTCKLLGPESGVPKGMPASVFVDDKGVVWVKTSNGSLLVRQTNSEKFQLWGNDALPASSVAHMHQAPDRSIWISDQSGIRQLTTPTGTPTHSAPVTTLGDFTAPFGDFTFEKSGNLWIAARGGLIQLPGPQPLQSVKQMKAILPSDGLSSSTNWRPFVDESGGLWIGTNGGLDNFHRTLLKPLTTQGRSEDEFAVVAAGDKTWFGNATTELTSLTKDGVYKTYPAIKSVLTLRRDALGRIWCASSSSPRLSYVESETVHVVNYPEEDSEPILSIAFDRGNNPWIMTRGGDVFRFSEGAWQDQSNILKKRPGVLGAMTSDGDGNIWIAFSNKLFQWDGAAYHQSGFQDASLNVSVATMAVKNRHVWLAGRGGLVLFKDGAFRKPTWQDRDFPGRISGVVESSDGDLWLNTFSGGVHVAASEVRDWISSNSHAFRALRLDSNDGLPGLSSERIPEPSLVESLDGDHLLFATTKDIASLSLADFNAKGNRIPPSVAIVSVTASGKKFPISSSVRIPPRPARLTIAFTALGANDPARVRFRYHLSGVDENWQDAGMVREASYTKLAPGSHQFEVIASEDGQHWSSVAAVQGLIVVPAFYQTWWFRGLLVLVGVSALFGMLQLRLHQERERLHRLHMERLSERERIARELHDTLLQGIFALTLQLKALSDGMPSGSATKLELDKAIDSSDKVIAEGRDRVRSLRMVKSEHASLQERIRHLSAELAAGSGLSISVLVEGKPTELLAETEEEILLVVTEAMRNAVIHAKAHSIQISLRYALLEFQAVVADDGIGIPEDRIKAEVLVNHWGLQGMKERARTLRGTLDIHSQLSRGTTITITVPASRVYRQVGLGQSWSRNLRAAFSRAIY</sequence>
<dbReference type="InterPro" id="IPR050482">
    <property type="entry name" value="Sensor_HK_TwoCompSys"/>
</dbReference>
<dbReference type="Pfam" id="PF07730">
    <property type="entry name" value="HisKA_3"/>
    <property type="match status" value="1"/>
</dbReference>
<dbReference type="InterPro" id="IPR003594">
    <property type="entry name" value="HATPase_dom"/>
</dbReference>
<dbReference type="InterPro" id="IPR036890">
    <property type="entry name" value="HATPase_C_sf"/>
</dbReference>
<dbReference type="AlphaFoldDB" id="A0A1G7GZH6"/>
<dbReference type="PROSITE" id="PS50109">
    <property type="entry name" value="HIS_KIN"/>
    <property type="match status" value="1"/>
</dbReference>
<reference evidence="6 7" key="1">
    <citation type="submission" date="2016-10" db="EMBL/GenBank/DDBJ databases">
        <authorList>
            <person name="de Groot N.N."/>
        </authorList>
    </citation>
    <scope>NUCLEOTIDE SEQUENCE [LARGE SCALE GENOMIC DNA]</scope>
    <source>
        <strain evidence="6 7">GAS232</strain>
    </source>
</reference>
<dbReference type="Gene3D" id="1.20.5.1930">
    <property type="match status" value="1"/>
</dbReference>
<evidence type="ECO:0000256" key="1">
    <source>
        <dbReference type="ARBA" id="ARBA00022679"/>
    </source>
</evidence>
<evidence type="ECO:0000256" key="2">
    <source>
        <dbReference type="ARBA" id="ARBA00022777"/>
    </source>
</evidence>
<dbReference type="PANTHER" id="PTHR24421">
    <property type="entry name" value="NITRATE/NITRITE SENSOR PROTEIN NARX-RELATED"/>
    <property type="match status" value="1"/>
</dbReference>
<protein>
    <submittedName>
        <fullName evidence="6">Histidine kinase-, DNA gyrase B-, and HSP90-like ATPase</fullName>
    </submittedName>
</protein>
<gene>
    <name evidence="6" type="ORF">SAMN05444167_0858</name>
</gene>
<dbReference type="PANTHER" id="PTHR24421:SF62">
    <property type="entry name" value="SENSORY TRANSDUCTION HISTIDINE KINASE"/>
    <property type="match status" value="1"/>
</dbReference>
<feature type="domain" description="Histidine kinase" evidence="5">
    <location>
        <begin position="910"/>
        <end position="999"/>
    </location>
</feature>
<dbReference type="Pfam" id="PF07495">
    <property type="entry name" value="Y_Y_Y"/>
    <property type="match status" value="1"/>
</dbReference>
<dbReference type="Proteomes" id="UP000182427">
    <property type="component" value="Chromosome I"/>
</dbReference>
<keyword evidence="4" id="KW-0732">Signal</keyword>
<dbReference type="Gene3D" id="2.60.40.10">
    <property type="entry name" value="Immunoglobulins"/>
    <property type="match status" value="1"/>
</dbReference>
<dbReference type="InterPro" id="IPR011123">
    <property type="entry name" value="Y_Y_Y"/>
</dbReference>
<dbReference type="Pfam" id="PF02518">
    <property type="entry name" value="HATPase_c"/>
    <property type="match status" value="1"/>
</dbReference>
<evidence type="ECO:0000259" key="5">
    <source>
        <dbReference type="PROSITE" id="PS50109"/>
    </source>
</evidence>
<evidence type="ECO:0000256" key="4">
    <source>
        <dbReference type="SAM" id="SignalP"/>
    </source>
</evidence>
<proteinExistence type="predicted"/>